<dbReference type="Proteomes" id="UP000692954">
    <property type="component" value="Unassembled WGS sequence"/>
</dbReference>
<accession>A0A8S1NH63</accession>
<evidence type="ECO:0000313" key="1">
    <source>
        <dbReference type="EMBL" id="CAD8092457.1"/>
    </source>
</evidence>
<dbReference type="AlphaFoldDB" id="A0A8S1NH63"/>
<gene>
    <name evidence="1" type="ORF">PSON_ATCC_30995.1.T0590060</name>
</gene>
<organism evidence="1 2">
    <name type="scientific">Paramecium sonneborni</name>
    <dbReference type="NCBI Taxonomy" id="65129"/>
    <lineage>
        <taxon>Eukaryota</taxon>
        <taxon>Sar</taxon>
        <taxon>Alveolata</taxon>
        <taxon>Ciliophora</taxon>
        <taxon>Intramacronucleata</taxon>
        <taxon>Oligohymenophorea</taxon>
        <taxon>Peniculida</taxon>
        <taxon>Parameciidae</taxon>
        <taxon>Paramecium</taxon>
    </lineage>
</organism>
<proteinExistence type="predicted"/>
<evidence type="ECO:0000313" key="2">
    <source>
        <dbReference type="Proteomes" id="UP000692954"/>
    </source>
</evidence>
<keyword evidence="2" id="KW-1185">Reference proteome</keyword>
<reference evidence="1" key="1">
    <citation type="submission" date="2021-01" db="EMBL/GenBank/DDBJ databases">
        <authorList>
            <consortium name="Genoscope - CEA"/>
            <person name="William W."/>
        </authorList>
    </citation>
    <scope>NUCLEOTIDE SEQUENCE</scope>
</reference>
<dbReference type="OrthoDB" id="307951at2759"/>
<sequence>MHQEPFVLLKNYRQQQDALKLIPKQKFIPIQNKLVKKTQKPKKYTIQKETNPQLSRIQTQSFLEPLIQLQQYTDDSINEIQYSPLLFNEFKLTYQASYCDNINLPDEAFGF</sequence>
<dbReference type="EMBL" id="CAJJDN010000059">
    <property type="protein sequence ID" value="CAD8092457.1"/>
    <property type="molecule type" value="Genomic_DNA"/>
</dbReference>
<comment type="caution">
    <text evidence="1">The sequence shown here is derived from an EMBL/GenBank/DDBJ whole genome shotgun (WGS) entry which is preliminary data.</text>
</comment>
<protein>
    <submittedName>
        <fullName evidence="1">Uncharacterized protein</fullName>
    </submittedName>
</protein>
<name>A0A8S1NH63_9CILI</name>